<feature type="region of interest" description="Disordered" evidence="1">
    <location>
        <begin position="66"/>
        <end position="119"/>
    </location>
</feature>
<evidence type="ECO:0000313" key="2">
    <source>
        <dbReference type="EMBL" id="TKS66118.1"/>
    </source>
</evidence>
<dbReference type="EMBL" id="CM014078">
    <property type="protein sequence ID" value="TKS66118.1"/>
    <property type="molecule type" value="Genomic_DNA"/>
</dbReference>
<evidence type="ECO:0000313" key="3">
    <source>
        <dbReference type="Proteomes" id="UP000298787"/>
    </source>
</evidence>
<feature type="region of interest" description="Disordered" evidence="1">
    <location>
        <begin position="177"/>
        <end position="214"/>
    </location>
</feature>
<name>A0A4U5TXV2_COLLU</name>
<sequence length="268" mass="30153">MEYGKKIKVGEMGVKKIYRWMIVDVMKKPAAEKVWSRVFMGMDVKRMWTNMGIWINHAESYERFVQQSNEKKQSPAGQKQTTQMQMTLKDVGSDQQEEAAGASAGDPGWEDQDHPPKKARAGSLLDMYQEIITENDVTNPTTGDLALQPIVITYPALTKGRKKGIPVCELSEVPVSKRVGGESERPDANDGEERREGSQEEEEEEEEEGRRGATLRRSIQAIMAFLWDSDFACAANPPSEYEAFFQCLKPSAVNAESLAEERPKCRQA</sequence>
<dbReference type="Proteomes" id="UP000298787">
    <property type="component" value="Chromosome 1"/>
</dbReference>
<gene>
    <name evidence="2" type="ORF">D9C73_000174</name>
</gene>
<keyword evidence="3" id="KW-1185">Reference proteome</keyword>
<reference evidence="2 3" key="1">
    <citation type="submission" date="2019-01" db="EMBL/GenBank/DDBJ databases">
        <title>Genome Assembly of Collichthys lucidus.</title>
        <authorList>
            <person name="Cai M."/>
            <person name="Xiao S."/>
        </authorList>
    </citation>
    <scope>NUCLEOTIDE SEQUENCE [LARGE SCALE GENOMIC DNA]</scope>
    <source>
        <strain evidence="2">JT15FE1705JMU</strain>
        <tissue evidence="2">Muscle</tissue>
    </source>
</reference>
<organism evidence="2 3">
    <name type="scientific">Collichthys lucidus</name>
    <name type="common">Big head croaker</name>
    <name type="synonym">Sciaena lucida</name>
    <dbReference type="NCBI Taxonomy" id="240159"/>
    <lineage>
        <taxon>Eukaryota</taxon>
        <taxon>Metazoa</taxon>
        <taxon>Chordata</taxon>
        <taxon>Craniata</taxon>
        <taxon>Vertebrata</taxon>
        <taxon>Euteleostomi</taxon>
        <taxon>Actinopterygii</taxon>
        <taxon>Neopterygii</taxon>
        <taxon>Teleostei</taxon>
        <taxon>Neoteleostei</taxon>
        <taxon>Acanthomorphata</taxon>
        <taxon>Eupercaria</taxon>
        <taxon>Sciaenidae</taxon>
        <taxon>Collichthys</taxon>
    </lineage>
</organism>
<proteinExistence type="predicted"/>
<dbReference type="AlphaFoldDB" id="A0A4U5TXV2"/>
<evidence type="ECO:0000256" key="1">
    <source>
        <dbReference type="SAM" id="MobiDB-lite"/>
    </source>
</evidence>
<feature type="compositionally biased region" description="Basic and acidic residues" evidence="1">
    <location>
        <begin position="179"/>
        <end position="198"/>
    </location>
</feature>
<accession>A0A4U5TXV2</accession>
<protein>
    <submittedName>
        <fullName evidence="2">Uncharacterized protein</fullName>
    </submittedName>
</protein>